<dbReference type="Pfam" id="PF00743">
    <property type="entry name" value="FMO-like"/>
    <property type="match status" value="1"/>
</dbReference>
<dbReference type="Gene3D" id="3.50.50.60">
    <property type="entry name" value="FAD/NAD(P)-binding domain"/>
    <property type="match status" value="2"/>
</dbReference>
<evidence type="ECO:0000256" key="4">
    <source>
        <dbReference type="ARBA" id="ARBA00023002"/>
    </source>
</evidence>
<dbReference type="InterPro" id="IPR036188">
    <property type="entry name" value="FAD/NAD-bd_sf"/>
</dbReference>
<organism evidence="5 6">
    <name type="scientific">Steccherinum ochraceum</name>
    <dbReference type="NCBI Taxonomy" id="92696"/>
    <lineage>
        <taxon>Eukaryota</taxon>
        <taxon>Fungi</taxon>
        <taxon>Dikarya</taxon>
        <taxon>Basidiomycota</taxon>
        <taxon>Agaricomycotina</taxon>
        <taxon>Agaricomycetes</taxon>
        <taxon>Polyporales</taxon>
        <taxon>Steccherinaceae</taxon>
        <taxon>Steccherinum</taxon>
    </lineage>
</organism>
<keyword evidence="6" id="KW-1185">Reference proteome</keyword>
<dbReference type="InterPro" id="IPR051209">
    <property type="entry name" value="FAD-bind_Monooxygenase_sf"/>
</dbReference>
<evidence type="ECO:0000256" key="3">
    <source>
        <dbReference type="ARBA" id="ARBA00022827"/>
    </source>
</evidence>
<dbReference type="SUPFAM" id="SSF51905">
    <property type="entry name" value="FAD/NAD(P)-binding domain"/>
    <property type="match status" value="2"/>
</dbReference>
<keyword evidence="4" id="KW-0560">Oxidoreductase</keyword>
<comment type="similarity">
    <text evidence="1">Belongs to the FAD-binding monooxygenase family.</text>
</comment>
<proteinExistence type="inferred from homology"/>
<keyword evidence="2" id="KW-0285">Flavoprotein</keyword>
<dbReference type="GO" id="GO:0050660">
    <property type="term" value="F:flavin adenine dinucleotide binding"/>
    <property type="evidence" value="ECO:0007669"/>
    <property type="project" value="InterPro"/>
</dbReference>
<protein>
    <recommendedName>
        <fullName evidence="7">L-ornithine N(5)-oxygenase</fullName>
    </recommendedName>
</protein>
<dbReference type="InterPro" id="IPR020946">
    <property type="entry name" value="Flavin_mOase-like"/>
</dbReference>
<gene>
    <name evidence="5" type="ORF">EIP91_010226</name>
</gene>
<dbReference type="PANTHER" id="PTHR42877">
    <property type="entry name" value="L-ORNITHINE N(5)-MONOOXYGENASE-RELATED"/>
    <property type="match status" value="1"/>
</dbReference>
<dbReference type="Proteomes" id="UP000292702">
    <property type="component" value="Unassembled WGS sequence"/>
</dbReference>
<dbReference type="GO" id="GO:0004499">
    <property type="term" value="F:N,N-dimethylaniline monooxygenase activity"/>
    <property type="evidence" value="ECO:0007669"/>
    <property type="project" value="InterPro"/>
</dbReference>
<name>A0A4R0R0V0_9APHY</name>
<dbReference type="OrthoDB" id="74360at2759"/>
<reference evidence="5 6" key="1">
    <citation type="submission" date="2018-11" db="EMBL/GenBank/DDBJ databases">
        <title>Genome assembly of Steccherinum ochraceum LE-BIN_3174, the white-rot fungus of the Steccherinaceae family (The Residual Polyporoid clade, Polyporales, Basidiomycota).</title>
        <authorList>
            <person name="Fedorova T.V."/>
            <person name="Glazunova O.A."/>
            <person name="Landesman E.O."/>
            <person name="Moiseenko K.V."/>
            <person name="Psurtseva N.V."/>
            <person name="Savinova O.S."/>
            <person name="Shakhova N.V."/>
            <person name="Tyazhelova T.V."/>
            <person name="Vasina D.V."/>
        </authorList>
    </citation>
    <scope>NUCLEOTIDE SEQUENCE [LARGE SCALE GENOMIC DNA]</scope>
    <source>
        <strain evidence="5 6">LE-BIN_3174</strain>
    </source>
</reference>
<dbReference type="STRING" id="92696.A0A4R0R0V0"/>
<evidence type="ECO:0000256" key="1">
    <source>
        <dbReference type="ARBA" id="ARBA00010139"/>
    </source>
</evidence>
<evidence type="ECO:0000313" key="6">
    <source>
        <dbReference type="Proteomes" id="UP000292702"/>
    </source>
</evidence>
<evidence type="ECO:0000256" key="2">
    <source>
        <dbReference type="ARBA" id="ARBA00022630"/>
    </source>
</evidence>
<keyword evidence="3" id="KW-0274">FAD</keyword>
<evidence type="ECO:0008006" key="7">
    <source>
        <dbReference type="Google" id="ProtNLM"/>
    </source>
</evidence>
<dbReference type="PANTHER" id="PTHR42877:SF4">
    <property type="entry name" value="FAD_NAD(P)-BINDING DOMAIN-CONTAINING PROTEIN-RELATED"/>
    <property type="match status" value="1"/>
</dbReference>
<dbReference type="AlphaFoldDB" id="A0A4R0R0V0"/>
<evidence type="ECO:0000313" key="5">
    <source>
        <dbReference type="EMBL" id="TCD60400.1"/>
    </source>
</evidence>
<dbReference type="EMBL" id="RWJN01000603">
    <property type="protein sequence ID" value="TCD60400.1"/>
    <property type="molecule type" value="Genomic_DNA"/>
</dbReference>
<dbReference type="PRINTS" id="PR00368">
    <property type="entry name" value="FADPNR"/>
</dbReference>
<dbReference type="GO" id="GO:0050661">
    <property type="term" value="F:NADP binding"/>
    <property type="evidence" value="ECO:0007669"/>
    <property type="project" value="InterPro"/>
</dbReference>
<comment type="caution">
    <text evidence="5">The sequence shown here is derived from an EMBL/GenBank/DDBJ whole genome shotgun (WGS) entry which is preliminary data.</text>
</comment>
<accession>A0A4R0R0V0</accession>
<sequence>MASANEPHVVIIGGGVGGIIHAIYLKRELGFSNITIFEQGSDLTGVWHFNTYPGAASDVRAHWYSLSTDLNPDWETSNIGHVQLKAYWKGLITKYALEKCVYLNTSVLSAQWNSDRQIYHIQVEDRVAGKSRIVTANAVISAIGSLDVPHYPAELKGIQEKFRGAHFHSARWDHSVDLKNKRVAVIGNGCSAIQLVPFLSEDPTTHVTSFCRTPSWLLPNMAAPISGFWRAIFRYIPFAMRLQRWAIFSQFTSYEQHETIYALLVRGPPSAFGRRLIMKILRKYIQATAPAEYHERLTPKYPFGCKRFIIDAGYLKALHRPNNDVNFDGVADVTEKGILTKKGEHYDLDVIVEATGFVVDDYPLEVRGVGGKTIQEYFREQAGPTAYRGTTVPGFPNFFMALVMKRRRATYVVQMLKPILTGLAASFEITRGATNSWNAQIQKRISGGVWTQCHSYYQVGQTGKNTAIWPGSMSEQWWELSAPVWGDYKAVGATKWENRRRLAAVWRAVEVGLVLSVAAWAYLRPENVSQLVRQVGVLIDWLILAGGLTVGWVKQAVGGA</sequence>